<sequence>MVVNDEDILRLAKPPSVSGRGHWAEWSFVLRSCMMVQADDVATLIEAAEATAEPDLSMTTIERALGARGNLTAKKIFHMLVMTVKGPGLGILRGNSQQDGHLRGNTFNEYMKKALHVDKAPATVKMSLLVQNLDDFATVKSATLQFLQSTHNAAGAPIPQNRRRTSGGQQRDPSAMEVDAVTRKGKDRKGKDTGLKGGQGKAKGKADDTINLRAAWIRDAECWICSKKGNLQELTYAIYEEYEASYIFAVTEWAGTTNYVAKITEQDPNLEAANGHHIKHYGDRTVKMKLKDGRSVVITVQVCDVKGPILSAGKFCATNVARGAHFDLYGGVLTHELAGEVKVDRVKNHYSLKCWVEAPEAGVQRVEAEVVPVRTLAGPKLPSKEEIEMHNLLHDPPMPWCDICVQAKGIDACHPERHQAANASHPVRLRVAATAFINQVKTRIAGMETPPCEVIVQTSKRNSHHSNGGAESMVATIRNQVKAYKIQIEKLSSLRIRPNSKLLAWLPARQYARFHKSANSGMAPCEEIRMVPYINTVLMPDEHLIGTPNGLVRSRALKRRVEDKRWDTALLEPMKWDPWFATSTIRGRGWRRQSLHQGLQQAQRPRDTRSRHATTRGFDQTLQGNEVSYSATTANSHLKMMFVDAARKGHVAAIGECSGAFYQAPLDAEGTGEKVYIEPPPEAGLPPDMVWEAVSVFPGLKGSPKAWDAHSSKLRTEDMQMKQSHYDGCIFFKIEGDFDQKAGRHIDDFLITGPMEQVNSFLEEAKAKLNMQDAVELVEDGDEGRLLALNIRKVTDGFTLQGNPLLITDMAKLSGMENEKTSEVPETSNAKKQQDDEEELSAHDAVLYRSCVGKAMYPSHQRPDIQHVVNKLSTQMKTPPMKGWRMLKKLVRYLLGIREVHQLLVPRGGADSLKAYTDSDWADDPYTRAQKTPALSSAEAELYAIGSGAIETLGAETLMREWGYGDGVLALMTDSSFALAVAKKRGPGRMKHVELKMLAVQDWIKQKRLRIANVAIDATPADLLTEALAKQNLLKHGWELGLRGGPFGTLSWREAATGRP</sequence>
<dbReference type="PANTHER" id="PTHR11439">
    <property type="entry name" value="GAG-POL-RELATED RETROTRANSPOSON"/>
    <property type="match status" value="1"/>
</dbReference>
<gene>
    <name evidence="2" type="ORF">PCOR1329_LOCUS44737</name>
</gene>
<evidence type="ECO:0000256" key="1">
    <source>
        <dbReference type="SAM" id="MobiDB-lite"/>
    </source>
</evidence>
<evidence type="ECO:0000313" key="3">
    <source>
        <dbReference type="Proteomes" id="UP001189429"/>
    </source>
</evidence>
<evidence type="ECO:0008006" key="4">
    <source>
        <dbReference type="Google" id="ProtNLM"/>
    </source>
</evidence>
<dbReference type="Proteomes" id="UP001189429">
    <property type="component" value="Unassembled WGS sequence"/>
</dbReference>
<dbReference type="PANTHER" id="PTHR11439:SF483">
    <property type="entry name" value="PEPTIDE SYNTHASE GLIP-LIKE, PUTATIVE (AFU_ORTHOLOGUE AFUA_3G12920)-RELATED"/>
    <property type="match status" value="1"/>
</dbReference>
<feature type="region of interest" description="Disordered" evidence="1">
    <location>
        <begin position="153"/>
        <end position="205"/>
    </location>
</feature>
<organism evidence="2 3">
    <name type="scientific">Prorocentrum cordatum</name>
    <dbReference type="NCBI Taxonomy" id="2364126"/>
    <lineage>
        <taxon>Eukaryota</taxon>
        <taxon>Sar</taxon>
        <taxon>Alveolata</taxon>
        <taxon>Dinophyceae</taxon>
        <taxon>Prorocentrales</taxon>
        <taxon>Prorocentraceae</taxon>
        <taxon>Prorocentrum</taxon>
    </lineage>
</organism>
<keyword evidence="3" id="KW-1185">Reference proteome</keyword>
<evidence type="ECO:0000313" key="2">
    <source>
        <dbReference type="EMBL" id="CAK0853161.1"/>
    </source>
</evidence>
<comment type="caution">
    <text evidence="2">The sequence shown here is derived from an EMBL/GenBank/DDBJ whole genome shotgun (WGS) entry which is preliminary data.</text>
</comment>
<feature type="region of interest" description="Disordered" evidence="1">
    <location>
        <begin position="816"/>
        <end position="841"/>
    </location>
</feature>
<name>A0ABN9U2W9_9DINO</name>
<reference evidence="2" key="1">
    <citation type="submission" date="2023-10" db="EMBL/GenBank/DDBJ databases">
        <authorList>
            <person name="Chen Y."/>
            <person name="Shah S."/>
            <person name="Dougan E. K."/>
            <person name="Thang M."/>
            <person name="Chan C."/>
        </authorList>
    </citation>
    <scope>NUCLEOTIDE SEQUENCE [LARGE SCALE GENOMIC DNA]</scope>
</reference>
<dbReference type="EMBL" id="CAUYUJ010015378">
    <property type="protein sequence ID" value="CAK0853161.1"/>
    <property type="molecule type" value="Genomic_DNA"/>
</dbReference>
<dbReference type="CDD" id="cd09272">
    <property type="entry name" value="RNase_HI_RT_Ty1"/>
    <property type="match status" value="1"/>
</dbReference>
<protein>
    <recommendedName>
        <fullName evidence="4">Reverse transcriptase Ty1/copia-type domain-containing protein</fullName>
    </recommendedName>
</protein>
<feature type="region of interest" description="Disordered" evidence="1">
    <location>
        <begin position="595"/>
        <end position="616"/>
    </location>
</feature>
<accession>A0ABN9U2W9</accession>
<proteinExistence type="predicted"/>
<feature type="compositionally biased region" description="Basic and acidic residues" evidence="1">
    <location>
        <begin position="180"/>
        <end position="194"/>
    </location>
</feature>